<evidence type="ECO:0000313" key="2">
    <source>
        <dbReference type="Proteomes" id="UP000790377"/>
    </source>
</evidence>
<sequence>MKIPFSFLVFLWMLGFLNSYIVASLQAVFSPLCFIPGISGSTLCTPRIYNTSPTTVKWPDFPGLMEVQTSTLGQLLDESVGGPGLSREVTKAEMATRDLAVLVRNSGLKSSDILADLLTTFAKDAKSTARGLTRLSSKVGGAVDEVMAVNGYAMRTIQEARSNTPSRHSLTAFFPFRDLGTQKIIIEAFTDAMDTLSRGIERLILEAEVSLVNLDKLDEGLSAIHEIVTRDDQHEIVEKDKLLAELWTRLGGNKQAVGHQNRRLKLLQDLGEYRKCALAYVVGAIHALQSMSDDLEDLRERVAAPEVLGGRVPLDVHIASIQHGLEKLKERRIGSQ</sequence>
<accession>A0ACB7ZRQ3</accession>
<reference evidence="1" key="1">
    <citation type="journal article" date="2021" name="New Phytol.">
        <title>Evolutionary innovations through gain and loss of genes in the ectomycorrhizal Boletales.</title>
        <authorList>
            <person name="Wu G."/>
            <person name="Miyauchi S."/>
            <person name="Morin E."/>
            <person name="Kuo A."/>
            <person name="Drula E."/>
            <person name="Varga T."/>
            <person name="Kohler A."/>
            <person name="Feng B."/>
            <person name="Cao Y."/>
            <person name="Lipzen A."/>
            <person name="Daum C."/>
            <person name="Hundley H."/>
            <person name="Pangilinan J."/>
            <person name="Johnson J."/>
            <person name="Barry K."/>
            <person name="LaButti K."/>
            <person name="Ng V."/>
            <person name="Ahrendt S."/>
            <person name="Min B."/>
            <person name="Choi I.G."/>
            <person name="Park H."/>
            <person name="Plett J.M."/>
            <person name="Magnuson J."/>
            <person name="Spatafora J.W."/>
            <person name="Nagy L.G."/>
            <person name="Henrissat B."/>
            <person name="Grigoriev I.V."/>
            <person name="Yang Z.L."/>
            <person name="Xu J."/>
            <person name="Martin F.M."/>
        </authorList>
    </citation>
    <scope>NUCLEOTIDE SEQUENCE</scope>
    <source>
        <strain evidence="1">ATCC 28755</strain>
    </source>
</reference>
<name>A0ACB7ZRQ3_9AGAM</name>
<gene>
    <name evidence="1" type="ORF">BJ138DRAFT_1194533</name>
</gene>
<organism evidence="1 2">
    <name type="scientific">Hygrophoropsis aurantiaca</name>
    <dbReference type="NCBI Taxonomy" id="72124"/>
    <lineage>
        <taxon>Eukaryota</taxon>
        <taxon>Fungi</taxon>
        <taxon>Dikarya</taxon>
        <taxon>Basidiomycota</taxon>
        <taxon>Agaricomycotina</taxon>
        <taxon>Agaricomycetes</taxon>
        <taxon>Agaricomycetidae</taxon>
        <taxon>Boletales</taxon>
        <taxon>Coniophorineae</taxon>
        <taxon>Hygrophoropsidaceae</taxon>
        <taxon>Hygrophoropsis</taxon>
    </lineage>
</organism>
<dbReference type="EMBL" id="MU269022">
    <property type="protein sequence ID" value="KAH7903364.1"/>
    <property type="molecule type" value="Genomic_DNA"/>
</dbReference>
<comment type="caution">
    <text evidence="1">The sequence shown here is derived from an EMBL/GenBank/DDBJ whole genome shotgun (WGS) entry which is preliminary data.</text>
</comment>
<dbReference type="Proteomes" id="UP000790377">
    <property type="component" value="Unassembled WGS sequence"/>
</dbReference>
<proteinExistence type="predicted"/>
<evidence type="ECO:0000313" key="1">
    <source>
        <dbReference type="EMBL" id="KAH7903364.1"/>
    </source>
</evidence>
<protein>
    <submittedName>
        <fullName evidence="1">Uncharacterized protein</fullName>
    </submittedName>
</protein>
<keyword evidence="2" id="KW-1185">Reference proteome</keyword>